<proteinExistence type="predicted"/>
<dbReference type="KEGG" id="pei:H9L10_11335"/>
<protein>
    <recommendedName>
        <fullName evidence="3">Type II secretion system F family protein</fullName>
    </recommendedName>
</protein>
<evidence type="ECO:0000313" key="2">
    <source>
        <dbReference type="Proteomes" id="UP000515976"/>
    </source>
</evidence>
<dbReference type="RefSeq" id="WP_166102742.1">
    <property type="nucleotide sequence ID" value="NZ_CP060712.1"/>
</dbReference>
<gene>
    <name evidence="1" type="ORF">H9L10_11335</name>
</gene>
<evidence type="ECO:0008006" key="3">
    <source>
        <dbReference type="Google" id="ProtNLM"/>
    </source>
</evidence>
<accession>A0A7G9QZU1</accession>
<sequence length="238" mass="23665">MSVLAAVLVALAVLLAVGVPAAPARSAPRRPPWSARVARRVRGGRGRPGAGWVADLAEVTAVGLRAGLDLPAAVEVAARAPAVQEQAPWMLAALHEAHTTGAGPADVVVGTAGPEAAPPDRAALAVVGRAWRLSQLTGSEASRTTAAAAAALRARAAAQERTDSALSGPRASMRLLTALPFGGPVVGALLGLSPVQLYGSAAARAAACCGLVLTALGWAWARRMVGGAARPGRTSGSG</sequence>
<reference evidence="1 2" key="1">
    <citation type="submission" date="2020-08" db="EMBL/GenBank/DDBJ databases">
        <title>Genome sequence of Phycicoccus endophyticus JCM 31784T.</title>
        <authorList>
            <person name="Hyun D.-W."/>
            <person name="Bae J.-W."/>
        </authorList>
    </citation>
    <scope>NUCLEOTIDE SEQUENCE [LARGE SCALE GENOMIC DNA]</scope>
    <source>
        <strain evidence="1 2">JCM 31784</strain>
    </source>
</reference>
<organism evidence="1 2">
    <name type="scientific">Phycicoccus endophyticus</name>
    <dbReference type="NCBI Taxonomy" id="1690220"/>
    <lineage>
        <taxon>Bacteria</taxon>
        <taxon>Bacillati</taxon>
        <taxon>Actinomycetota</taxon>
        <taxon>Actinomycetes</taxon>
        <taxon>Micrococcales</taxon>
        <taxon>Intrasporangiaceae</taxon>
        <taxon>Phycicoccus</taxon>
    </lineage>
</organism>
<name>A0A7G9QZU1_9MICO</name>
<dbReference type="AlphaFoldDB" id="A0A7G9QZU1"/>
<dbReference type="EMBL" id="CP060712">
    <property type="protein sequence ID" value="QNN48866.1"/>
    <property type="molecule type" value="Genomic_DNA"/>
</dbReference>
<dbReference type="Proteomes" id="UP000515976">
    <property type="component" value="Chromosome"/>
</dbReference>
<evidence type="ECO:0000313" key="1">
    <source>
        <dbReference type="EMBL" id="QNN48866.1"/>
    </source>
</evidence>
<keyword evidence="2" id="KW-1185">Reference proteome</keyword>